<dbReference type="OrthoDB" id="9800824at2"/>
<evidence type="ECO:0000256" key="1">
    <source>
        <dbReference type="ARBA" id="ARBA00004651"/>
    </source>
</evidence>
<comment type="cofactor">
    <cofactor evidence="14 15">
        <name>heme b</name>
        <dbReference type="ChEBI" id="CHEBI:60344"/>
    </cofactor>
    <text evidence="14 15">Binds 1 heme b (iron(II)-protoporphyrin IX) group per subunit.</text>
</comment>
<evidence type="ECO:0000313" key="17">
    <source>
        <dbReference type="Proteomes" id="UP000281975"/>
    </source>
</evidence>
<dbReference type="PANTHER" id="PTHR40255:SF1">
    <property type="entry name" value="PROTOPORPHYRINOGEN IX OXIDASE"/>
    <property type="match status" value="1"/>
</dbReference>
<evidence type="ECO:0000256" key="13">
    <source>
        <dbReference type="ARBA" id="ARBA00048390"/>
    </source>
</evidence>
<comment type="catalytic activity">
    <reaction evidence="13 14 15">
        <text>protoporphyrinogen IX + 3 A = protoporphyrin IX + 3 AH2</text>
        <dbReference type="Rhea" id="RHEA:62000"/>
        <dbReference type="ChEBI" id="CHEBI:13193"/>
        <dbReference type="ChEBI" id="CHEBI:17499"/>
        <dbReference type="ChEBI" id="CHEBI:57306"/>
        <dbReference type="ChEBI" id="CHEBI:57307"/>
    </reaction>
</comment>
<organism evidence="16 17">
    <name type="scientific">Kushneria sinocarnis</name>
    <dbReference type="NCBI Taxonomy" id="595502"/>
    <lineage>
        <taxon>Bacteria</taxon>
        <taxon>Pseudomonadati</taxon>
        <taxon>Pseudomonadota</taxon>
        <taxon>Gammaproteobacteria</taxon>
        <taxon>Oceanospirillales</taxon>
        <taxon>Halomonadaceae</taxon>
        <taxon>Kushneria</taxon>
    </lineage>
</organism>
<dbReference type="Pfam" id="PF03653">
    <property type="entry name" value="UPF0093"/>
    <property type="match status" value="1"/>
</dbReference>
<feature type="transmembrane region" description="Helical" evidence="14">
    <location>
        <begin position="52"/>
        <end position="73"/>
    </location>
</feature>
<evidence type="ECO:0000256" key="12">
    <source>
        <dbReference type="ARBA" id="ARBA00023136"/>
    </source>
</evidence>
<dbReference type="GO" id="GO:0046872">
    <property type="term" value="F:metal ion binding"/>
    <property type="evidence" value="ECO:0007669"/>
    <property type="project" value="UniProtKB-UniRule"/>
</dbReference>
<dbReference type="UniPathway" id="UPA00251">
    <property type="reaction ID" value="UER00324"/>
</dbReference>
<dbReference type="EMBL" id="RBIN01000001">
    <property type="protein sequence ID" value="RKR07258.1"/>
    <property type="molecule type" value="Genomic_DNA"/>
</dbReference>
<keyword evidence="10 14" id="KW-0560">Oxidoreductase</keyword>
<comment type="caution">
    <text evidence="16">The sequence shown here is derived from an EMBL/GenBank/DDBJ whole genome shotgun (WGS) entry which is preliminary data.</text>
</comment>
<keyword evidence="9 14" id="KW-1133">Transmembrane helix</keyword>
<evidence type="ECO:0000256" key="7">
    <source>
        <dbReference type="ARBA" id="ARBA00022692"/>
    </source>
</evidence>
<evidence type="ECO:0000256" key="2">
    <source>
        <dbReference type="ARBA" id="ARBA00005073"/>
    </source>
</evidence>
<evidence type="ECO:0000256" key="5">
    <source>
        <dbReference type="ARBA" id="ARBA00022475"/>
    </source>
</evidence>
<dbReference type="HAMAP" id="MF_02239">
    <property type="entry name" value="HemJ"/>
    <property type="match status" value="1"/>
</dbReference>
<feature type="binding site" description="axial binding residue" evidence="14">
    <location>
        <position position="9"/>
    </location>
    <ligand>
        <name>heme</name>
        <dbReference type="ChEBI" id="CHEBI:30413"/>
    </ligand>
    <ligandPart>
        <name>Fe</name>
        <dbReference type="ChEBI" id="CHEBI:18248"/>
    </ligandPart>
</feature>
<comment type="subunit">
    <text evidence="14">Homodimer.</text>
</comment>
<keyword evidence="11 14" id="KW-0408">Iron</keyword>
<keyword evidence="6 14" id="KW-0349">Heme</keyword>
<dbReference type="RefSeq" id="WP_121170182.1">
    <property type="nucleotide sequence ID" value="NZ_RBIN01000001.1"/>
</dbReference>
<dbReference type="AlphaFoldDB" id="A0A420X079"/>
<evidence type="ECO:0000313" key="16">
    <source>
        <dbReference type="EMBL" id="RKR07258.1"/>
    </source>
</evidence>
<dbReference type="GO" id="GO:0070818">
    <property type="term" value="F:protoporphyrinogen oxidase activity"/>
    <property type="evidence" value="ECO:0007669"/>
    <property type="project" value="UniProtKB-UniRule"/>
</dbReference>
<reference evidence="16 17" key="1">
    <citation type="submission" date="2018-10" db="EMBL/GenBank/DDBJ databases">
        <title>Genomic Encyclopedia of Type Strains, Phase IV (KMG-IV): sequencing the most valuable type-strain genomes for metagenomic binning, comparative biology and taxonomic classification.</title>
        <authorList>
            <person name="Goeker M."/>
        </authorList>
    </citation>
    <scope>NUCLEOTIDE SEQUENCE [LARGE SCALE GENOMIC DNA]</scope>
    <source>
        <strain evidence="16 17">DSM 23229</strain>
    </source>
</reference>
<keyword evidence="12 14" id="KW-0472">Membrane</keyword>
<evidence type="ECO:0000256" key="6">
    <source>
        <dbReference type="ARBA" id="ARBA00022617"/>
    </source>
</evidence>
<keyword evidence="7 14" id="KW-0812">Transmembrane</keyword>
<feature type="transmembrane region" description="Helical" evidence="14">
    <location>
        <begin position="79"/>
        <end position="98"/>
    </location>
</feature>
<dbReference type="GO" id="GO:0006782">
    <property type="term" value="P:protoporphyrinogen IX biosynthetic process"/>
    <property type="evidence" value="ECO:0007669"/>
    <property type="project" value="UniProtKB-UniRule"/>
</dbReference>
<evidence type="ECO:0000256" key="15">
    <source>
        <dbReference type="PIRNR" id="PIRNR004638"/>
    </source>
</evidence>
<dbReference type="InterPro" id="IPR005265">
    <property type="entry name" value="HemJ-like"/>
</dbReference>
<dbReference type="PIRSF" id="PIRSF004638">
    <property type="entry name" value="UCP004638"/>
    <property type="match status" value="1"/>
</dbReference>
<feature type="transmembrane region" description="Helical" evidence="14">
    <location>
        <begin position="119"/>
        <end position="138"/>
    </location>
</feature>
<feature type="transmembrane region" description="Helical" evidence="14">
    <location>
        <begin position="6"/>
        <end position="23"/>
    </location>
</feature>
<evidence type="ECO:0000256" key="8">
    <source>
        <dbReference type="ARBA" id="ARBA00022723"/>
    </source>
</evidence>
<dbReference type="GO" id="GO:0005886">
    <property type="term" value="C:plasma membrane"/>
    <property type="evidence" value="ECO:0007669"/>
    <property type="project" value="UniProtKB-SubCell"/>
</dbReference>
<evidence type="ECO:0000256" key="10">
    <source>
        <dbReference type="ARBA" id="ARBA00023002"/>
    </source>
</evidence>
<protein>
    <recommendedName>
        <fullName evidence="4 14">Protoporphyrinogen IX oxidase</fullName>
        <shortName evidence="14">PPO</shortName>
        <ecNumber evidence="14 15">1.3.99.-</ecNumber>
    </recommendedName>
</protein>
<dbReference type="PANTHER" id="PTHR40255">
    <property type="entry name" value="UPF0093 MEMBRANE PROTEIN SLR1790"/>
    <property type="match status" value="1"/>
</dbReference>
<accession>A0A420X079</accession>
<dbReference type="Proteomes" id="UP000281975">
    <property type="component" value="Unassembled WGS sequence"/>
</dbReference>
<evidence type="ECO:0000256" key="9">
    <source>
        <dbReference type="ARBA" id="ARBA00022989"/>
    </source>
</evidence>
<name>A0A420X079_9GAMM</name>
<dbReference type="EC" id="1.3.99.-" evidence="14 15"/>
<comment type="subcellular location">
    <subcellularLocation>
        <location evidence="1 14">Cell membrane</location>
        <topology evidence="1 14">Multi-pass membrane protein</topology>
    </subcellularLocation>
</comment>
<keyword evidence="5 14" id="KW-1003">Cell membrane</keyword>
<keyword evidence="8 14" id="KW-0479">Metal-binding</keyword>
<gene>
    <name evidence="16" type="ORF">C7446_0067</name>
</gene>
<evidence type="ECO:0000256" key="4">
    <source>
        <dbReference type="ARBA" id="ARBA00017504"/>
    </source>
</evidence>
<comment type="pathway">
    <text evidence="2 14 15">Porphyrin-containing compound metabolism; protoporphyrin-IX biosynthesis; protoporphyrin-IX from protoporphyrinogen-IX: step 1/1.</text>
</comment>
<evidence type="ECO:0000256" key="3">
    <source>
        <dbReference type="ARBA" id="ARBA00006501"/>
    </source>
</evidence>
<sequence>MFAWILAFHLIAVICWFAALLYLPRLFVYHSQALRDDDARGTRRFQLMERRLYKAIMNPAMIASVIFGVWLLVMDFQTLMAAGWFYAKAVLVIALIGYQHICLAHIKRFADGTNRHGRSYYRVFSVVPVVILLAVVILSEVHPF</sequence>
<comment type="function">
    <text evidence="14 15">Catalyzes the oxidation of protoporphyrinogen IX to protoporphyrin IX.</text>
</comment>
<evidence type="ECO:0000256" key="14">
    <source>
        <dbReference type="HAMAP-Rule" id="MF_02239"/>
    </source>
</evidence>
<keyword evidence="17" id="KW-1185">Reference proteome</keyword>
<comment type="similarity">
    <text evidence="3 14 15">Belongs to the HemJ family.</text>
</comment>
<feature type="binding site" description="axial binding residue" evidence="14">
    <location>
        <position position="88"/>
    </location>
    <ligand>
        <name>heme</name>
        <dbReference type="ChEBI" id="CHEBI:30413"/>
    </ligand>
    <ligandPart>
        <name>Fe</name>
        <dbReference type="ChEBI" id="CHEBI:18248"/>
    </ligandPart>
</feature>
<evidence type="ECO:0000256" key="11">
    <source>
        <dbReference type="ARBA" id="ARBA00023004"/>
    </source>
</evidence>
<proteinExistence type="inferred from homology"/>